<proteinExistence type="predicted"/>
<dbReference type="PANTHER" id="PTHR13387:SF9">
    <property type="entry name" value="PROTEIN HGH1 HOMOLOG"/>
    <property type="match status" value="1"/>
</dbReference>
<dbReference type="AlphaFoldDB" id="G0UAI3"/>
<name>G0UAI3_TRYVY</name>
<gene>
    <name evidence="2" type="ORF">TVY486_1103000</name>
</gene>
<dbReference type="OMA" id="RWILHIL"/>
<organism evidence="2">
    <name type="scientific">Trypanosoma vivax (strain Y486)</name>
    <dbReference type="NCBI Taxonomy" id="1055687"/>
    <lineage>
        <taxon>Eukaryota</taxon>
        <taxon>Discoba</taxon>
        <taxon>Euglenozoa</taxon>
        <taxon>Kinetoplastea</taxon>
        <taxon>Metakinetoplastina</taxon>
        <taxon>Trypanosomatida</taxon>
        <taxon>Trypanosomatidae</taxon>
        <taxon>Trypanosoma</taxon>
        <taxon>Duttonella</taxon>
    </lineage>
</organism>
<accession>G0UAI3</accession>
<reference evidence="2" key="1">
    <citation type="journal article" date="2012" name="Proc. Natl. Acad. Sci. U.S.A.">
        <title>Antigenic diversity is generated by distinct evolutionary mechanisms in African trypanosome species.</title>
        <authorList>
            <person name="Jackson A.P."/>
            <person name="Berry A."/>
            <person name="Aslett M."/>
            <person name="Allison H.C."/>
            <person name="Burton P."/>
            <person name="Vavrova-Anderson J."/>
            <person name="Brown R."/>
            <person name="Browne H."/>
            <person name="Corton N."/>
            <person name="Hauser H."/>
            <person name="Gamble J."/>
            <person name="Gilderthorp R."/>
            <person name="Marcello L."/>
            <person name="McQuillan J."/>
            <person name="Otto T.D."/>
            <person name="Quail M.A."/>
            <person name="Sanders M.J."/>
            <person name="van Tonder A."/>
            <person name="Ginger M.L."/>
            <person name="Field M.C."/>
            <person name="Barry J.D."/>
            <person name="Hertz-Fowler C."/>
            <person name="Berriman M."/>
        </authorList>
    </citation>
    <scope>NUCLEOTIDE SEQUENCE</scope>
    <source>
        <strain evidence="2">Y486</strain>
    </source>
</reference>
<dbReference type="InterPro" id="IPR016024">
    <property type="entry name" value="ARM-type_fold"/>
</dbReference>
<evidence type="ECO:0000313" key="2">
    <source>
        <dbReference type="EMBL" id="CCC52816.1"/>
    </source>
</evidence>
<feature type="region of interest" description="Disordered" evidence="1">
    <location>
        <begin position="165"/>
        <end position="191"/>
    </location>
</feature>
<dbReference type="VEuPathDB" id="TriTrypDB:TvY486_1103000"/>
<protein>
    <submittedName>
        <fullName evidence="2">Uncharacterized protein</fullName>
    </submittedName>
</protein>
<dbReference type="SUPFAM" id="SSF48371">
    <property type="entry name" value="ARM repeat"/>
    <property type="match status" value="1"/>
</dbReference>
<sequence>MGENNFVEVFEFLSNVREDVRKMAAQGLAQHSKDNTELFDFLASSKHGPKCIDLLLQYMHAGAVQLLGDVLTILINCSANSTCVEALVAHKIVRKAMRLLDSLEASDHPTSLQRGLEEMTLMLLSNLTASHVTAADDLLQVADEDLRGFYVGKLHTYFSRFASSGGDEQEKREKDADEGTGGDEDHRKVDFSKQAPARDLQKWVLQILHNLTRTMDGQKLLMGDEDWVATLTVSLSSPNPRHRLLAAQCYRNCSFLREQHGGLVRGGCIRACVERLCTGSERSGDVERLLAEIVTNVMESEVGMECLDELNAKKHLEAAAASGKMSADTSEFIVHHVLPHLDDVVDAYVMNDGDEVD</sequence>
<feature type="compositionally biased region" description="Basic and acidic residues" evidence="1">
    <location>
        <begin position="168"/>
        <end position="191"/>
    </location>
</feature>
<dbReference type="InterPro" id="IPR011989">
    <property type="entry name" value="ARM-like"/>
</dbReference>
<dbReference type="PANTHER" id="PTHR13387">
    <property type="entry name" value="PROTEIN HGH1 HOMOLOG"/>
    <property type="match status" value="1"/>
</dbReference>
<dbReference type="Gene3D" id="1.25.10.10">
    <property type="entry name" value="Leucine-rich Repeat Variant"/>
    <property type="match status" value="2"/>
</dbReference>
<evidence type="ECO:0000256" key="1">
    <source>
        <dbReference type="SAM" id="MobiDB-lite"/>
    </source>
</evidence>
<dbReference type="EMBL" id="HE573027">
    <property type="protein sequence ID" value="CCC52816.1"/>
    <property type="molecule type" value="Genomic_DNA"/>
</dbReference>
<dbReference type="InterPro" id="IPR039717">
    <property type="entry name" value="Hgh1"/>
</dbReference>